<keyword evidence="1" id="KW-0812">Transmembrane</keyword>
<keyword evidence="1" id="KW-0472">Membrane</keyword>
<sequence>MILGVLFTVIGLGLILVALPRGEEARGLFDNSLVAVTYHGTVLGLLAFGIAFIITGALSR</sequence>
<gene>
    <name evidence="2" type="ORF">C8P69_11916</name>
</gene>
<dbReference type="EMBL" id="PZZL01000019">
    <property type="protein sequence ID" value="PTM49302.1"/>
    <property type="molecule type" value="Genomic_DNA"/>
</dbReference>
<dbReference type="AlphaFoldDB" id="A0A2T4YWS2"/>
<protein>
    <submittedName>
        <fullName evidence="2">Uncharacterized protein</fullName>
    </submittedName>
</protein>
<feature type="transmembrane region" description="Helical" evidence="1">
    <location>
        <begin position="38"/>
        <end position="58"/>
    </location>
</feature>
<organism evidence="2 3">
    <name type="scientific">Phreatobacter oligotrophus</name>
    <dbReference type="NCBI Taxonomy" id="1122261"/>
    <lineage>
        <taxon>Bacteria</taxon>
        <taxon>Pseudomonadati</taxon>
        <taxon>Pseudomonadota</taxon>
        <taxon>Alphaproteobacteria</taxon>
        <taxon>Hyphomicrobiales</taxon>
        <taxon>Phreatobacteraceae</taxon>
        <taxon>Phreatobacter</taxon>
    </lineage>
</organism>
<evidence type="ECO:0000313" key="3">
    <source>
        <dbReference type="Proteomes" id="UP000241808"/>
    </source>
</evidence>
<dbReference type="Proteomes" id="UP000241808">
    <property type="component" value="Unassembled WGS sequence"/>
</dbReference>
<evidence type="ECO:0000313" key="2">
    <source>
        <dbReference type="EMBL" id="PTM49302.1"/>
    </source>
</evidence>
<comment type="caution">
    <text evidence="2">The sequence shown here is derived from an EMBL/GenBank/DDBJ whole genome shotgun (WGS) entry which is preliminary data.</text>
</comment>
<proteinExistence type="predicted"/>
<keyword evidence="3" id="KW-1185">Reference proteome</keyword>
<name>A0A2T4YWS2_9HYPH</name>
<reference evidence="2 3" key="1">
    <citation type="submission" date="2018-04" db="EMBL/GenBank/DDBJ databases">
        <title>Genomic Encyclopedia of Archaeal and Bacterial Type Strains, Phase II (KMG-II): from individual species to whole genera.</title>
        <authorList>
            <person name="Goeker M."/>
        </authorList>
    </citation>
    <scope>NUCLEOTIDE SEQUENCE [LARGE SCALE GENOMIC DNA]</scope>
    <source>
        <strain evidence="2 3">DSM 25521</strain>
    </source>
</reference>
<evidence type="ECO:0000256" key="1">
    <source>
        <dbReference type="SAM" id="Phobius"/>
    </source>
</evidence>
<accession>A0A2T4YWS2</accession>
<keyword evidence="1" id="KW-1133">Transmembrane helix</keyword>